<accession>A0A9W7F4J5</accession>
<dbReference type="AlphaFoldDB" id="A0A9W7F4J5"/>
<name>A0A9W7F4J5_9STRA</name>
<dbReference type="OrthoDB" id="55182at2759"/>
<feature type="compositionally biased region" description="Basic and acidic residues" evidence="1">
    <location>
        <begin position="58"/>
        <end position="77"/>
    </location>
</feature>
<evidence type="ECO:0000313" key="2">
    <source>
        <dbReference type="EMBL" id="GMI03280.1"/>
    </source>
</evidence>
<proteinExistence type="predicted"/>
<feature type="region of interest" description="Disordered" evidence="1">
    <location>
        <begin position="58"/>
        <end position="195"/>
    </location>
</feature>
<organism evidence="2 3">
    <name type="scientific">Triparma laevis f. longispina</name>
    <dbReference type="NCBI Taxonomy" id="1714387"/>
    <lineage>
        <taxon>Eukaryota</taxon>
        <taxon>Sar</taxon>
        <taxon>Stramenopiles</taxon>
        <taxon>Ochrophyta</taxon>
        <taxon>Bolidophyceae</taxon>
        <taxon>Parmales</taxon>
        <taxon>Triparmaceae</taxon>
        <taxon>Triparma</taxon>
    </lineage>
</organism>
<protein>
    <submittedName>
        <fullName evidence="2">Uncharacterized protein</fullName>
    </submittedName>
</protein>
<feature type="compositionally biased region" description="Acidic residues" evidence="1">
    <location>
        <begin position="150"/>
        <end position="162"/>
    </location>
</feature>
<evidence type="ECO:0000313" key="3">
    <source>
        <dbReference type="Proteomes" id="UP001165122"/>
    </source>
</evidence>
<dbReference type="Proteomes" id="UP001165122">
    <property type="component" value="Unassembled WGS sequence"/>
</dbReference>
<sequence length="195" mass="21912">MYRKSEVAAAAAKAEQNRALQNRAFDRVIASQLSKIKSAVPKKKVDTDEEFKQKLALEREQAEKRGGKKLSKEHMKLAAETGLSGHTIMLMMEEKGQNPYSDSDSDDSSRSKKKKKKKDNKKKKKKSKKEKKKKSKKDKKEKKRKREESSSDDSESGSESENDDSKPETKRMRTRSIDAAEEGGDGDGGGKKVDS</sequence>
<gene>
    <name evidence="2" type="ORF">TrLO_g3655</name>
</gene>
<comment type="caution">
    <text evidence="2">The sequence shown here is derived from an EMBL/GenBank/DDBJ whole genome shotgun (WGS) entry which is preliminary data.</text>
</comment>
<feature type="compositionally biased region" description="Basic and acidic residues" evidence="1">
    <location>
        <begin position="163"/>
        <end position="178"/>
    </location>
</feature>
<evidence type="ECO:0000256" key="1">
    <source>
        <dbReference type="SAM" id="MobiDB-lite"/>
    </source>
</evidence>
<feature type="compositionally biased region" description="Basic residues" evidence="1">
    <location>
        <begin position="111"/>
        <end position="145"/>
    </location>
</feature>
<keyword evidence="3" id="KW-1185">Reference proteome</keyword>
<dbReference type="EMBL" id="BRXW01000055">
    <property type="protein sequence ID" value="GMI03280.1"/>
    <property type="molecule type" value="Genomic_DNA"/>
</dbReference>
<reference evidence="3" key="1">
    <citation type="journal article" date="2023" name="Commun. Biol.">
        <title>Genome analysis of Parmales, the sister group of diatoms, reveals the evolutionary specialization of diatoms from phago-mixotrophs to photoautotrophs.</title>
        <authorList>
            <person name="Ban H."/>
            <person name="Sato S."/>
            <person name="Yoshikawa S."/>
            <person name="Yamada K."/>
            <person name="Nakamura Y."/>
            <person name="Ichinomiya M."/>
            <person name="Sato N."/>
            <person name="Blanc-Mathieu R."/>
            <person name="Endo H."/>
            <person name="Kuwata A."/>
            <person name="Ogata H."/>
        </authorList>
    </citation>
    <scope>NUCLEOTIDE SEQUENCE [LARGE SCALE GENOMIC DNA]</scope>
    <source>
        <strain evidence="3">NIES 3700</strain>
    </source>
</reference>